<organism evidence="1 2">
    <name type="scientific">Pisolithus microcarpus 441</name>
    <dbReference type="NCBI Taxonomy" id="765257"/>
    <lineage>
        <taxon>Eukaryota</taxon>
        <taxon>Fungi</taxon>
        <taxon>Dikarya</taxon>
        <taxon>Basidiomycota</taxon>
        <taxon>Agaricomycotina</taxon>
        <taxon>Agaricomycetes</taxon>
        <taxon>Agaricomycetidae</taxon>
        <taxon>Boletales</taxon>
        <taxon>Sclerodermatineae</taxon>
        <taxon>Pisolithaceae</taxon>
        <taxon>Pisolithus</taxon>
    </lineage>
</organism>
<evidence type="ECO:0000313" key="1">
    <source>
        <dbReference type="EMBL" id="KIK26940.1"/>
    </source>
</evidence>
<evidence type="ECO:0000313" key="2">
    <source>
        <dbReference type="Proteomes" id="UP000054018"/>
    </source>
</evidence>
<dbReference type="HOGENOM" id="CLU_2813342_0_0_1"/>
<sequence length="67" mass="7525">MVRSGPWGFTMISSTISHKNVVFSVELMQGGYSFRLLALICIPNFETPQTKDHSLRPPEPLVQLYSA</sequence>
<proteinExistence type="predicted"/>
<accession>A0A0C9YPG4</accession>
<keyword evidence="2" id="KW-1185">Reference proteome</keyword>
<dbReference type="Proteomes" id="UP000054018">
    <property type="component" value="Unassembled WGS sequence"/>
</dbReference>
<dbReference type="EMBL" id="KN833698">
    <property type="protein sequence ID" value="KIK26940.1"/>
    <property type="molecule type" value="Genomic_DNA"/>
</dbReference>
<reference evidence="2" key="2">
    <citation type="submission" date="2015-01" db="EMBL/GenBank/DDBJ databases">
        <title>Evolutionary Origins and Diversification of the Mycorrhizal Mutualists.</title>
        <authorList>
            <consortium name="DOE Joint Genome Institute"/>
            <consortium name="Mycorrhizal Genomics Consortium"/>
            <person name="Kohler A."/>
            <person name="Kuo A."/>
            <person name="Nagy L.G."/>
            <person name="Floudas D."/>
            <person name="Copeland A."/>
            <person name="Barry K.W."/>
            <person name="Cichocki N."/>
            <person name="Veneault-Fourrey C."/>
            <person name="LaButti K."/>
            <person name="Lindquist E.A."/>
            <person name="Lipzen A."/>
            <person name="Lundell T."/>
            <person name="Morin E."/>
            <person name="Murat C."/>
            <person name="Riley R."/>
            <person name="Ohm R."/>
            <person name="Sun H."/>
            <person name="Tunlid A."/>
            <person name="Henrissat B."/>
            <person name="Grigoriev I.V."/>
            <person name="Hibbett D.S."/>
            <person name="Martin F."/>
        </authorList>
    </citation>
    <scope>NUCLEOTIDE SEQUENCE [LARGE SCALE GENOMIC DNA]</scope>
    <source>
        <strain evidence="2">441</strain>
    </source>
</reference>
<reference evidence="1 2" key="1">
    <citation type="submission" date="2014-04" db="EMBL/GenBank/DDBJ databases">
        <authorList>
            <consortium name="DOE Joint Genome Institute"/>
            <person name="Kuo A."/>
            <person name="Kohler A."/>
            <person name="Costa M.D."/>
            <person name="Nagy L.G."/>
            <person name="Floudas D."/>
            <person name="Copeland A."/>
            <person name="Barry K.W."/>
            <person name="Cichocki N."/>
            <person name="Veneault-Fourrey C."/>
            <person name="LaButti K."/>
            <person name="Lindquist E.A."/>
            <person name="Lipzen A."/>
            <person name="Lundell T."/>
            <person name="Morin E."/>
            <person name="Murat C."/>
            <person name="Sun H."/>
            <person name="Tunlid A."/>
            <person name="Henrissat B."/>
            <person name="Grigoriev I.V."/>
            <person name="Hibbett D.S."/>
            <person name="Martin F."/>
            <person name="Nordberg H.P."/>
            <person name="Cantor M.N."/>
            <person name="Hua S.X."/>
        </authorList>
    </citation>
    <scope>NUCLEOTIDE SEQUENCE [LARGE SCALE GENOMIC DNA]</scope>
    <source>
        <strain evidence="1 2">441</strain>
    </source>
</reference>
<name>A0A0C9YPG4_9AGAM</name>
<protein>
    <submittedName>
        <fullName evidence="1">Uncharacterized protein</fullName>
    </submittedName>
</protein>
<gene>
    <name evidence="1" type="ORF">PISMIDRAFT_675231</name>
</gene>
<dbReference type="AlphaFoldDB" id="A0A0C9YPG4"/>